<evidence type="ECO:0000256" key="4">
    <source>
        <dbReference type="ARBA" id="ARBA00022517"/>
    </source>
</evidence>
<dbReference type="InterPro" id="IPR009000">
    <property type="entry name" value="Transl_B-barrel_sf"/>
</dbReference>
<dbReference type="SUPFAM" id="SSF50447">
    <property type="entry name" value="Translation proteins"/>
    <property type="match status" value="1"/>
</dbReference>
<dbReference type="GO" id="GO:0005634">
    <property type="term" value="C:nucleus"/>
    <property type="evidence" value="ECO:0007669"/>
    <property type="project" value="UniProtKB-SubCell"/>
</dbReference>
<reference evidence="10 11" key="1">
    <citation type="submission" date="2016-07" db="EMBL/GenBank/DDBJ databases">
        <title>Draft genome of the white-rot fungus Obba rivulosa 3A-2.</title>
        <authorList>
            <consortium name="DOE Joint Genome Institute"/>
            <person name="Miettinen O."/>
            <person name="Riley R."/>
            <person name="Acob R."/>
            <person name="Barry K."/>
            <person name="Cullen D."/>
            <person name="De Vries R."/>
            <person name="Hainaut M."/>
            <person name="Hatakka A."/>
            <person name="Henrissat B."/>
            <person name="Hilden K."/>
            <person name="Kuo R."/>
            <person name="Labutti K."/>
            <person name="Lipzen A."/>
            <person name="Makela M.R."/>
            <person name="Sandor L."/>
            <person name="Spatafora J.W."/>
            <person name="Grigoriev I.V."/>
            <person name="Hibbett D.S."/>
        </authorList>
    </citation>
    <scope>NUCLEOTIDE SEQUENCE [LARGE SCALE GENOMIC DNA]</scope>
    <source>
        <strain evidence="10 11">3A-2</strain>
    </source>
</reference>
<feature type="compositionally biased region" description="Basic and acidic residues" evidence="9">
    <location>
        <begin position="436"/>
        <end position="450"/>
    </location>
</feature>
<gene>
    <name evidence="10" type="ORF">OBBRIDRAFT_782892</name>
</gene>
<dbReference type="OrthoDB" id="21550at2759"/>
<name>A0A8E2AL79_9APHY</name>
<feature type="region of interest" description="Disordered" evidence="9">
    <location>
        <begin position="29"/>
        <end position="105"/>
    </location>
</feature>
<dbReference type="GO" id="GO:0000493">
    <property type="term" value="P:box H/ACA snoRNP assembly"/>
    <property type="evidence" value="ECO:0007669"/>
    <property type="project" value="InterPro"/>
</dbReference>
<dbReference type="InterPro" id="IPR040309">
    <property type="entry name" value="Naf1"/>
</dbReference>
<dbReference type="PANTHER" id="PTHR31633">
    <property type="entry name" value="H/ACA RIBONUCLEOPROTEIN COMPLEX NON-CORE SUBUNIT NAF1"/>
    <property type="match status" value="1"/>
</dbReference>
<evidence type="ECO:0000256" key="1">
    <source>
        <dbReference type="ARBA" id="ARBA00004123"/>
    </source>
</evidence>
<feature type="compositionally biased region" description="Acidic residues" evidence="9">
    <location>
        <begin position="85"/>
        <end position="97"/>
    </location>
</feature>
<feature type="compositionally biased region" description="Basic and acidic residues" evidence="9">
    <location>
        <begin position="410"/>
        <end position="425"/>
    </location>
</feature>
<dbReference type="EMBL" id="KV722517">
    <property type="protein sequence ID" value="OCH86658.1"/>
    <property type="molecule type" value="Genomic_DNA"/>
</dbReference>
<evidence type="ECO:0000256" key="2">
    <source>
        <dbReference type="ARBA" id="ARBA00009801"/>
    </source>
</evidence>
<feature type="compositionally biased region" description="Acidic residues" evidence="9">
    <location>
        <begin position="263"/>
        <end position="279"/>
    </location>
</feature>
<dbReference type="GO" id="GO:0003723">
    <property type="term" value="F:RNA binding"/>
    <property type="evidence" value="ECO:0007669"/>
    <property type="project" value="UniProtKB-KW"/>
</dbReference>
<feature type="compositionally biased region" description="Basic and acidic residues" evidence="9">
    <location>
        <begin position="313"/>
        <end position="325"/>
    </location>
</feature>
<dbReference type="PANTHER" id="PTHR31633:SF1">
    <property type="entry name" value="H_ACA RIBONUCLEOPROTEIN COMPLEX NON-CORE SUBUNIT NAF1"/>
    <property type="match status" value="1"/>
</dbReference>
<keyword evidence="6" id="KW-0597">Phosphoprotein</keyword>
<evidence type="ECO:0000256" key="6">
    <source>
        <dbReference type="ARBA" id="ARBA00022553"/>
    </source>
</evidence>
<protein>
    <recommendedName>
        <fullName evidence="3">H/ACA ribonucleoprotein complex non-core subunit NAF1</fullName>
    </recommendedName>
</protein>
<dbReference type="InterPro" id="IPR038664">
    <property type="entry name" value="Gar1/Naf1_Cbf5-bd_sf"/>
</dbReference>
<dbReference type="InterPro" id="IPR007504">
    <property type="entry name" value="H/ACA_rnp_Gar1/Naf1"/>
</dbReference>
<evidence type="ECO:0000256" key="9">
    <source>
        <dbReference type="SAM" id="MobiDB-lite"/>
    </source>
</evidence>
<dbReference type="AlphaFoldDB" id="A0A8E2AL79"/>
<feature type="region of interest" description="Disordered" evidence="9">
    <location>
        <begin position="257"/>
        <end position="470"/>
    </location>
</feature>
<dbReference type="GO" id="GO:0005732">
    <property type="term" value="C:sno(s)RNA-containing ribonucleoprotein complex"/>
    <property type="evidence" value="ECO:0007669"/>
    <property type="project" value="InterPro"/>
</dbReference>
<keyword evidence="4" id="KW-0690">Ribosome biogenesis</keyword>
<keyword evidence="7" id="KW-0694">RNA-binding</keyword>
<evidence type="ECO:0000256" key="3">
    <source>
        <dbReference type="ARBA" id="ARBA00021438"/>
    </source>
</evidence>
<dbReference type="GO" id="GO:0001522">
    <property type="term" value="P:pseudouridine synthesis"/>
    <property type="evidence" value="ECO:0007669"/>
    <property type="project" value="InterPro"/>
</dbReference>
<evidence type="ECO:0000313" key="10">
    <source>
        <dbReference type="EMBL" id="OCH86658.1"/>
    </source>
</evidence>
<sequence>MASAFAFKVPSIVPQDLQIIRDIVGELPTASSSKAPAASQPEDDHEIASSDSDSDSEREVEADILNGPLDDDVPAPSDTTSDSDTSSDSDSDSDTDDEPSKPPQNTMALELEMEDDEEAGPAATSDAQLKTKNEVLDVPIVIPDIEEVGPHEALEKVGEVMSIVDKVVIVKGLSSELANRALDRALDSDTLLVFEDRKVFGYIYETFGPTTQPFYQVRFNDQYPLDPTKVQVSRPVFHVPEHSRFVFVRQLKQFKGSDASNVNDEEPAEDELEFSDDEQEAAHKRAVTQRRERTRAGSVVSSRHATPTPSQMRDQDMTESYRADPYDDSGPYDMDYGAGPSRPAPVPYDDPYSDSYGISESQLSSSASLPPRLAETASDPYTADEAPPMNGSYGRGQGRGKAPMRGARGGGRDTRGRGRGRGDRRQNHRGRGRGYGADRSDRSAPYDRRSQQAGGFDDGYDPRRPRSMSPTSLAIARATGQYNDGSPVEPDVRTSASAALAANALQGVGEGAWPYAQYSPQDQQYSDFSYGYQRPAEQQPYVQPHINPRFASAFAMQLGYAQGGHDQYSQYDSYSYGGGGYGHGAGEASHEWSEEWNGTRRPSESREDSWTGGS</sequence>
<proteinExistence type="inferred from homology"/>
<dbReference type="Proteomes" id="UP000250043">
    <property type="component" value="Unassembled WGS sequence"/>
</dbReference>
<comment type="similarity">
    <text evidence="2">Belongs to the NAF1 family.</text>
</comment>
<feature type="region of interest" description="Disordered" evidence="9">
    <location>
        <begin position="579"/>
        <end position="614"/>
    </location>
</feature>
<evidence type="ECO:0000256" key="8">
    <source>
        <dbReference type="ARBA" id="ARBA00023242"/>
    </source>
</evidence>
<feature type="compositionally biased region" description="Basic and acidic residues" evidence="9">
    <location>
        <begin position="588"/>
        <end position="614"/>
    </location>
</feature>
<dbReference type="Gene3D" id="2.40.10.230">
    <property type="entry name" value="Probable tRNA pseudouridine synthase domain"/>
    <property type="match status" value="1"/>
</dbReference>
<dbReference type="GO" id="GO:0006364">
    <property type="term" value="P:rRNA processing"/>
    <property type="evidence" value="ECO:0007669"/>
    <property type="project" value="UniProtKB-KW"/>
</dbReference>
<accession>A0A8E2AL79</accession>
<keyword evidence="11" id="KW-1185">Reference proteome</keyword>
<keyword evidence="8" id="KW-0539">Nucleus</keyword>
<evidence type="ECO:0000313" key="11">
    <source>
        <dbReference type="Proteomes" id="UP000250043"/>
    </source>
</evidence>
<dbReference type="Pfam" id="PF04410">
    <property type="entry name" value="Gar1"/>
    <property type="match status" value="1"/>
</dbReference>
<keyword evidence="5" id="KW-0698">rRNA processing</keyword>
<evidence type="ECO:0000256" key="5">
    <source>
        <dbReference type="ARBA" id="ARBA00022552"/>
    </source>
</evidence>
<feature type="compositionally biased region" description="Low complexity" evidence="9">
    <location>
        <begin position="359"/>
        <end position="375"/>
    </location>
</feature>
<organism evidence="10 11">
    <name type="scientific">Obba rivulosa</name>
    <dbReference type="NCBI Taxonomy" id="1052685"/>
    <lineage>
        <taxon>Eukaryota</taxon>
        <taxon>Fungi</taxon>
        <taxon>Dikarya</taxon>
        <taxon>Basidiomycota</taxon>
        <taxon>Agaricomycotina</taxon>
        <taxon>Agaricomycetes</taxon>
        <taxon>Polyporales</taxon>
        <taxon>Gelatoporiaceae</taxon>
        <taxon>Obba</taxon>
    </lineage>
</organism>
<feature type="compositionally biased region" description="Low complexity" evidence="9">
    <location>
        <begin position="30"/>
        <end position="39"/>
    </location>
</feature>
<comment type="subcellular location">
    <subcellularLocation>
        <location evidence="1">Nucleus</location>
    </subcellularLocation>
</comment>
<feature type="compositionally biased region" description="Polar residues" evidence="9">
    <location>
        <begin position="299"/>
        <end position="312"/>
    </location>
</feature>
<evidence type="ECO:0000256" key="7">
    <source>
        <dbReference type="ARBA" id="ARBA00022884"/>
    </source>
</evidence>